<reference evidence="2 3" key="1">
    <citation type="submission" date="2020-05" db="EMBL/GenBank/DDBJ databases">
        <title>Vigna angularis (adzuki bean) Var. LongXiaoDou No. 4 denovo assembly.</title>
        <authorList>
            <person name="Xiang H."/>
        </authorList>
    </citation>
    <scope>NUCLEOTIDE SEQUENCE [LARGE SCALE GENOMIC DNA]</scope>
    <source>
        <tissue evidence="2">Leaf</tissue>
    </source>
</reference>
<gene>
    <name evidence="2" type="ORF">HKW66_Vig0143490</name>
</gene>
<accession>A0A8T0KH68</accession>
<feature type="chain" id="PRO_5035939639" description="Secreted protein" evidence="1">
    <location>
        <begin position="25"/>
        <end position="84"/>
    </location>
</feature>
<keyword evidence="1" id="KW-0732">Signal</keyword>
<feature type="signal peptide" evidence="1">
    <location>
        <begin position="1"/>
        <end position="24"/>
    </location>
</feature>
<evidence type="ECO:0008006" key="4">
    <source>
        <dbReference type="Google" id="ProtNLM"/>
    </source>
</evidence>
<dbReference type="Proteomes" id="UP000743370">
    <property type="component" value="Unassembled WGS sequence"/>
</dbReference>
<proteinExistence type="predicted"/>
<evidence type="ECO:0000313" key="2">
    <source>
        <dbReference type="EMBL" id="KAG2397415.1"/>
    </source>
</evidence>
<sequence length="84" mass="9272">MCIICIVSGSLFLLLLLGRVPVHAGDHQRGNAGRIGFDVRSPSLLQGKTADGKQKVPEIFNRVRQSNRMQFTSVTETSSKDMKK</sequence>
<organism evidence="2 3">
    <name type="scientific">Phaseolus angularis</name>
    <name type="common">Azuki bean</name>
    <name type="synonym">Vigna angularis</name>
    <dbReference type="NCBI Taxonomy" id="3914"/>
    <lineage>
        <taxon>Eukaryota</taxon>
        <taxon>Viridiplantae</taxon>
        <taxon>Streptophyta</taxon>
        <taxon>Embryophyta</taxon>
        <taxon>Tracheophyta</taxon>
        <taxon>Spermatophyta</taxon>
        <taxon>Magnoliopsida</taxon>
        <taxon>eudicotyledons</taxon>
        <taxon>Gunneridae</taxon>
        <taxon>Pentapetalae</taxon>
        <taxon>rosids</taxon>
        <taxon>fabids</taxon>
        <taxon>Fabales</taxon>
        <taxon>Fabaceae</taxon>
        <taxon>Papilionoideae</taxon>
        <taxon>50 kb inversion clade</taxon>
        <taxon>NPAAA clade</taxon>
        <taxon>indigoferoid/millettioid clade</taxon>
        <taxon>Phaseoleae</taxon>
        <taxon>Vigna</taxon>
    </lineage>
</organism>
<evidence type="ECO:0000256" key="1">
    <source>
        <dbReference type="SAM" id="SignalP"/>
    </source>
</evidence>
<dbReference type="EMBL" id="JABFOF010000005">
    <property type="protein sequence ID" value="KAG2397415.1"/>
    <property type="molecule type" value="Genomic_DNA"/>
</dbReference>
<comment type="caution">
    <text evidence="2">The sequence shown here is derived from an EMBL/GenBank/DDBJ whole genome shotgun (WGS) entry which is preliminary data.</text>
</comment>
<name>A0A8T0KH68_PHAAN</name>
<protein>
    <recommendedName>
        <fullName evidence="4">Secreted protein</fullName>
    </recommendedName>
</protein>
<dbReference type="AlphaFoldDB" id="A0A8T0KH68"/>
<evidence type="ECO:0000313" key="3">
    <source>
        <dbReference type="Proteomes" id="UP000743370"/>
    </source>
</evidence>